<keyword evidence="3" id="KW-0813">Transport</keyword>
<evidence type="ECO:0008006" key="12">
    <source>
        <dbReference type="Google" id="ProtNLM"/>
    </source>
</evidence>
<evidence type="ECO:0000313" key="10">
    <source>
        <dbReference type="EMBL" id="GIH11144.1"/>
    </source>
</evidence>
<evidence type="ECO:0000256" key="6">
    <source>
        <dbReference type="ARBA" id="ARBA00022989"/>
    </source>
</evidence>
<evidence type="ECO:0000313" key="11">
    <source>
        <dbReference type="Proteomes" id="UP000612899"/>
    </source>
</evidence>
<comment type="subcellular location">
    <subcellularLocation>
        <location evidence="1">Cell membrane</location>
        <topology evidence="1">Multi-pass membrane protein</topology>
    </subcellularLocation>
</comment>
<feature type="transmembrane region" description="Helical" evidence="9">
    <location>
        <begin position="70"/>
        <end position="91"/>
    </location>
</feature>
<keyword evidence="5 9" id="KW-0812">Transmembrane</keyword>
<dbReference type="InterPro" id="IPR002549">
    <property type="entry name" value="AI-2E-like"/>
</dbReference>
<evidence type="ECO:0000256" key="2">
    <source>
        <dbReference type="ARBA" id="ARBA00009773"/>
    </source>
</evidence>
<comment type="similarity">
    <text evidence="2">Belongs to the autoinducer-2 exporter (AI-2E) (TC 2.A.86) family.</text>
</comment>
<dbReference type="AlphaFoldDB" id="A0A8J3QHC2"/>
<feature type="transmembrane region" description="Helical" evidence="9">
    <location>
        <begin position="12"/>
        <end position="31"/>
    </location>
</feature>
<gene>
    <name evidence="10" type="ORF">Rhe02_92110</name>
</gene>
<dbReference type="EMBL" id="BONY01000120">
    <property type="protein sequence ID" value="GIH11144.1"/>
    <property type="molecule type" value="Genomic_DNA"/>
</dbReference>
<evidence type="ECO:0000256" key="1">
    <source>
        <dbReference type="ARBA" id="ARBA00004651"/>
    </source>
</evidence>
<feature type="compositionally biased region" description="Acidic residues" evidence="8">
    <location>
        <begin position="343"/>
        <end position="356"/>
    </location>
</feature>
<dbReference type="PANTHER" id="PTHR21716">
    <property type="entry name" value="TRANSMEMBRANE PROTEIN"/>
    <property type="match status" value="1"/>
</dbReference>
<dbReference type="Pfam" id="PF01594">
    <property type="entry name" value="AI-2E_transport"/>
    <property type="match status" value="1"/>
</dbReference>
<proteinExistence type="inferred from homology"/>
<dbReference type="Proteomes" id="UP000612899">
    <property type="component" value="Unassembled WGS sequence"/>
</dbReference>
<feature type="transmembrane region" description="Helical" evidence="9">
    <location>
        <begin position="266"/>
        <end position="283"/>
    </location>
</feature>
<evidence type="ECO:0000256" key="5">
    <source>
        <dbReference type="ARBA" id="ARBA00022692"/>
    </source>
</evidence>
<feature type="region of interest" description="Disordered" evidence="8">
    <location>
        <begin position="341"/>
        <end position="367"/>
    </location>
</feature>
<dbReference type="PANTHER" id="PTHR21716:SF53">
    <property type="entry name" value="PERMEASE PERM-RELATED"/>
    <property type="match status" value="1"/>
</dbReference>
<feature type="compositionally biased region" description="Pro residues" evidence="8">
    <location>
        <begin position="357"/>
        <end position="367"/>
    </location>
</feature>
<protein>
    <recommendedName>
        <fullName evidence="12">AI-2E family transporter</fullName>
    </recommendedName>
</protein>
<evidence type="ECO:0000256" key="3">
    <source>
        <dbReference type="ARBA" id="ARBA00022448"/>
    </source>
</evidence>
<keyword evidence="6 9" id="KW-1133">Transmembrane helix</keyword>
<feature type="transmembrane region" description="Helical" evidence="9">
    <location>
        <begin position="235"/>
        <end position="259"/>
    </location>
</feature>
<feature type="transmembrane region" description="Helical" evidence="9">
    <location>
        <begin position="303"/>
        <end position="330"/>
    </location>
</feature>
<comment type="caution">
    <text evidence="10">The sequence shown here is derived from an EMBL/GenBank/DDBJ whole genome shotgun (WGS) entry which is preliminary data.</text>
</comment>
<dbReference type="GO" id="GO:0055085">
    <property type="term" value="P:transmembrane transport"/>
    <property type="evidence" value="ECO:0007669"/>
    <property type="project" value="TreeGrafter"/>
</dbReference>
<organism evidence="10 11">
    <name type="scientific">Rhizocola hellebori</name>
    <dbReference type="NCBI Taxonomy" id="1392758"/>
    <lineage>
        <taxon>Bacteria</taxon>
        <taxon>Bacillati</taxon>
        <taxon>Actinomycetota</taxon>
        <taxon>Actinomycetes</taxon>
        <taxon>Micromonosporales</taxon>
        <taxon>Micromonosporaceae</taxon>
        <taxon>Rhizocola</taxon>
    </lineage>
</organism>
<feature type="transmembrane region" description="Helical" evidence="9">
    <location>
        <begin position="201"/>
        <end position="223"/>
    </location>
</feature>
<evidence type="ECO:0000256" key="4">
    <source>
        <dbReference type="ARBA" id="ARBA00022475"/>
    </source>
</evidence>
<feature type="transmembrane region" description="Helical" evidence="9">
    <location>
        <begin position="37"/>
        <end position="58"/>
    </location>
</feature>
<evidence type="ECO:0000256" key="8">
    <source>
        <dbReference type="SAM" id="MobiDB-lite"/>
    </source>
</evidence>
<accession>A0A8J3QHC2</accession>
<reference evidence="10" key="1">
    <citation type="submission" date="2021-01" db="EMBL/GenBank/DDBJ databases">
        <title>Whole genome shotgun sequence of Rhizocola hellebori NBRC 109834.</title>
        <authorList>
            <person name="Komaki H."/>
            <person name="Tamura T."/>
        </authorList>
    </citation>
    <scope>NUCLEOTIDE SEQUENCE</scope>
    <source>
        <strain evidence="10">NBRC 109834</strain>
    </source>
</reference>
<dbReference type="RefSeq" id="WP_203914862.1">
    <property type="nucleotide sequence ID" value="NZ_BONY01000120.1"/>
</dbReference>
<feature type="transmembrane region" description="Helical" evidence="9">
    <location>
        <begin position="150"/>
        <end position="169"/>
    </location>
</feature>
<evidence type="ECO:0000256" key="7">
    <source>
        <dbReference type="ARBA" id="ARBA00023136"/>
    </source>
</evidence>
<evidence type="ECO:0000256" key="9">
    <source>
        <dbReference type="SAM" id="Phobius"/>
    </source>
</evidence>
<keyword evidence="11" id="KW-1185">Reference proteome</keyword>
<dbReference type="GO" id="GO:0005886">
    <property type="term" value="C:plasma membrane"/>
    <property type="evidence" value="ECO:0007669"/>
    <property type="project" value="UniProtKB-SubCell"/>
</dbReference>
<sequence length="367" mass="39278">MAAESDGTTFRKAAIWACGVVAVLLALLSLWAVRDMLVLALVALFIAVSLDPAVRWLVRHGIKRPYAVTLMILVTIALVATVMALLMPPLISEASQISKDLPGYVSDLDQRSKTFRELSTRYGLDEELTKLAHDLPGRIGTSAVNFFRRFLGVLASTLLVLVLAIYFMADLPRIRRVIPQAAPRALRHRTRHVVDVVFDKVGSYMIGGLLVSFIASIVTYIGLTVLKVPFALPLAMFVFICAFIPLIGASIGAIVCVLVAGIANGLWPSAALVALLFIVYQQLENYIIAPRVMQRTVNLPAVGVLLAGLLGATLLGLIGALMAIPIAAAIKAVIVEIRNPSPDTDEEAADTDEDESPPPSPATPAAA</sequence>
<keyword evidence="4" id="KW-1003">Cell membrane</keyword>
<name>A0A8J3QHC2_9ACTN</name>
<keyword evidence="7 9" id="KW-0472">Membrane</keyword>